<keyword evidence="3" id="KW-1185">Reference proteome</keyword>
<reference evidence="2 3" key="1">
    <citation type="submission" date="2012-09" db="EMBL/GenBank/DDBJ databases">
        <title>Genome Sequence of alkane-degrading Bacterium Alcanivorax sp. 19-m-6.</title>
        <authorList>
            <person name="Lai Q."/>
            <person name="Shao Z."/>
        </authorList>
    </citation>
    <scope>NUCLEOTIDE SEQUENCE [LARGE SCALE GENOMIC DNA]</scope>
    <source>
        <strain evidence="2 3">19-m-6</strain>
    </source>
</reference>
<evidence type="ECO:0000256" key="1">
    <source>
        <dbReference type="SAM" id="Phobius"/>
    </source>
</evidence>
<evidence type="ECO:0000313" key="2">
    <source>
        <dbReference type="EMBL" id="KGD64713.1"/>
    </source>
</evidence>
<evidence type="ECO:0000313" key="3">
    <source>
        <dbReference type="Proteomes" id="UP000029444"/>
    </source>
</evidence>
<gene>
    <name evidence="2" type="ORF">Y5S_02079</name>
</gene>
<keyword evidence="1" id="KW-1133">Transmembrane helix</keyword>
<comment type="caution">
    <text evidence="2">The sequence shown here is derived from an EMBL/GenBank/DDBJ whole genome shotgun (WGS) entry which is preliminary data.</text>
</comment>
<dbReference type="AlphaFoldDB" id="A0A095TQR1"/>
<proteinExistence type="predicted"/>
<keyword evidence="1" id="KW-0472">Membrane</keyword>
<name>A0A095TQR1_9GAMM</name>
<feature type="transmembrane region" description="Helical" evidence="1">
    <location>
        <begin position="96"/>
        <end position="117"/>
    </location>
</feature>
<organism evidence="2 3">
    <name type="scientific">Alcanivorax nanhaiticus</name>
    <dbReference type="NCBI Taxonomy" id="1177154"/>
    <lineage>
        <taxon>Bacteria</taxon>
        <taxon>Pseudomonadati</taxon>
        <taxon>Pseudomonadota</taxon>
        <taxon>Gammaproteobacteria</taxon>
        <taxon>Oceanospirillales</taxon>
        <taxon>Alcanivoracaceae</taxon>
        <taxon>Alcanivorax</taxon>
    </lineage>
</organism>
<dbReference type="EMBL" id="ARXV01000007">
    <property type="protein sequence ID" value="KGD64713.1"/>
    <property type="molecule type" value="Genomic_DNA"/>
</dbReference>
<protein>
    <submittedName>
        <fullName evidence="2">Uncharacterized protein</fullName>
    </submittedName>
</protein>
<dbReference type="OrthoDB" id="6192193at2"/>
<dbReference type="Proteomes" id="UP000029444">
    <property type="component" value="Unassembled WGS sequence"/>
</dbReference>
<sequence length="262" mass="28769">MTSNTSGQRQDEYLSRIALALTQAQPAQGSEPDDEDLAALLDNMLDATRRKEVISHLANNPALYQRWQQLLANHDLWISNNTVTSIASAGTKRRRWWQPAGGVTAAAAALFAGWLVIKPGHDLLTLDQAYQQFSPQLTRYLDDQPYMRALPIAVDSEVTDILAGIYQGQQTRNMTTSFAGIGRAQLVLASEEYQQRAGSSPTLGFEWGRWLLLSHAICSADPDSLTLIAPPTPPNAETALPEPLNCAFVDTQVSALQQLLKQ</sequence>
<dbReference type="PATRIC" id="fig|1177154.3.peg.2115"/>
<dbReference type="STRING" id="1177154.Y5S_02079"/>
<keyword evidence="1" id="KW-0812">Transmembrane</keyword>
<accession>A0A095TQR1</accession>
<dbReference type="RefSeq" id="WP_035232824.1">
    <property type="nucleotide sequence ID" value="NZ_ARXV01000007.1"/>
</dbReference>